<reference evidence="2" key="1">
    <citation type="submission" date="2011-03" db="EMBL/GenBank/DDBJ databases">
        <title>Genomic sequence of CBF genes for cold tolerance in Triticum aestivum cultivar Norstar.</title>
        <authorList>
            <person name="MacLachlan P.R."/>
            <person name="Baga M."/>
            <person name="Chibbar R.N."/>
        </authorList>
    </citation>
    <scope>NUCLEOTIDE SEQUENCE</scope>
</reference>
<gene>
    <name evidence="2" type="ORF">TAANSRALLhA_246G5.g00002</name>
</gene>
<evidence type="ECO:0000256" key="1">
    <source>
        <dbReference type="SAM" id="MobiDB-lite"/>
    </source>
</evidence>
<name>F5CPR0_WHEAT</name>
<protein>
    <submittedName>
        <fullName evidence="2">Uncharacterized protein</fullName>
    </submittedName>
</protein>
<accession>F5CPR0</accession>
<evidence type="ECO:0000313" key="2">
    <source>
        <dbReference type="EMBL" id="AEE00118.1"/>
    </source>
</evidence>
<sequence length="225" mass="24562">MAFRDHSLCAWNSVICNGFLPRCRPSIQQQQASTANLTSAADGSRNENFRTPAARTAHCPAELARVEHLRHLISRTGLNGILPAALLLNTTASASSRSPAATSLAPSRLWELGAVGDGVEQKLFTAVSPCKEWKGRELLDVRKIEGAGWSSSWIRFLVCVPANLARSSFPKLILIFAGGESRLRLVGSREEFTDTEQQDTAPLRSQVHTGRRLSANGEEERTRGN</sequence>
<organism evidence="2">
    <name type="scientific">Triticum aestivum</name>
    <name type="common">Wheat</name>
    <dbReference type="NCBI Taxonomy" id="4565"/>
    <lineage>
        <taxon>Eukaryota</taxon>
        <taxon>Viridiplantae</taxon>
        <taxon>Streptophyta</taxon>
        <taxon>Embryophyta</taxon>
        <taxon>Tracheophyta</taxon>
        <taxon>Spermatophyta</taxon>
        <taxon>Magnoliopsida</taxon>
        <taxon>Liliopsida</taxon>
        <taxon>Poales</taxon>
        <taxon>Poaceae</taxon>
        <taxon>BOP clade</taxon>
        <taxon>Pooideae</taxon>
        <taxon>Triticodae</taxon>
        <taxon>Triticeae</taxon>
        <taxon>Triticinae</taxon>
        <taxon>Triticum</taxon>
    </lineage>
</organism>
<dbReference type="AlphaFoldDB" id="F5CPR0"/>
<dbReference type="EMBL" id="JF758489">
    <property type="protein sequence ID" value="AEE00118.1"/>
    <property type="molecule type" value="Genomic_DNA"/>
</dbReference>
<feature type="region of interest" description="Disordered" evidence="1">
    <location>
        <begin position="189"/>
        <end position="225"/>
    </location>
</feature>
<proteinExistence type="predicted"/>